<proteinExistence type="inferred from homology"/>
<dbReference type="RefSeq" id="WP_014594574.1">
    <property type="nucleotide sequence ID" value="NC_017531.2"/>
</dbReference>
<dbReference type="GO" id="GO:0016020">
    <property type="term" value="C:membrane"/>
    <property type="evidence" value="ECO:0007669"/>
    <property type="project" value="InterPro"/>
</dbReference>
<evidence type="ECO:0000256" key="2">
    <source>
        <dbReference type="ARBA" id="ARBA00007362"/>
    </source>
</evidence>
<gene>
    <name evidence="9" type="ordered locus">PAJ_2532</name>
</gene>
<dbReference type="InterPro" id="IPR037185">
    <property type="entry name" value="EmrE-like"/>
</dbReference>
<evidence type="ECO:0000313" key="9">
    <source>
        <dbReference type="EMBL" id="BAK12612.1"/>
    </source>
</evidence>
<feature type="transmembrane region" description="Helical" evidence="7">
    <location>
        <begin position="212"/>
        <end position="230"/>
    </location>
</feature>
<feature type="transmembrane region" description="Helical" evidence="7">
    <location>
        <begin position="99"/>
        <end position="120"/>
    </location>
</feature>
<dbReference type="eggNOG" id="COG0697">
    <property type="taxonomic scope" value="Bacteria"/>
</dbReference>
<protein>
    <submittedName>
        <fullName evidence="9">Carboxylate/amino acid/Amine transporter</fullName>
    </submittedName>
</protein>
<dbReference type="KEGG" id="paj:PAJ_2532"/>
<dbReference type="InterPro" id="IPR000620">
    <property type="entry name" value="EamA_dom"/>
</dbReference>
<keyword evidence="5 7" id="KW-1133">Transmembrane helix</keyword>
<evidence type="ECO:0000313" key="10">
    <source>
        <dbReference type="Proteomes" id="UP000006690"/>
    </source>
</evidence>
<evidence type="ECO:0000256" key="3">
    <source>
        <dbReference type="ARBA" id="ARBA00022475"/>
    </source>
</evidence>
<feature type="transmembrane region" description="Helical" evidence="7">
    <location>
        <begin position="242"/>
        <end position="261"/>
    </location>
</feature>
<evidence type="ECO:0000259" key="8">
    <source>
        <dbReference type="Pfam" id="PF00892"/>
    </source>
</evidence>
<keyword evidence="3" id="KW-1003">Cell membrane</keyword>
<feature type="transmembrane region" description="Helical" evidence="7">
    <location>
        <begin position="74"/>
        <end position="93"/>
    </location>
</feature>
<organism evidence="9 10">
    <name type="scientific">Pantoea ananatis (strain AJ13355)</name>
    <dbReference type="NCBI Taxonomy" id="932677"/>
    <lineage>
        <taxon>Bacteria</taxon>
        <taxon>Pseudomonadati</taxon>
        <taxon>Pseudomonadota</taxon>
        <taxon>Gammaproteobacteria</taxon>
        <taxon>Enterobacterales</taxon>
        <taxon>Erwiniaceae</taxon>
        <taxon>Pantoea</taxon>
    </lineage>
</organism>
<feature type="transmembrane region" description="Helical" evidence="7">
    <location>
        <begin position="154"/>
        <end position="174"/>
    </location>
</feature>
<dbReference type="PATRIC" id="fig|932677.3.peg.2957"/>
<evidence type="ECO:0000256" key="6">
    <source>
        <dbReference type="ARBA" id="ARBA00023136"/>
    </source>
</evidence>
<dbReference type="AlphaFoldDB" id="A0A0H3L3Z8"/>
<comment type="subcellular location">
    <subcellularLocation>
        <location evidence="1">Cell membrane</location>
        <topology evidence="1">Multi-pass membrane protein</topology>
    </subcellularLocation>
</comment>
<name>A0A0H3L3Z8_PANAA</name>
<feature type="transmembrane region" description="Helical" evidence="7">
    <location>
        <begin position="12"/>
        <end position="31"/>
    </location>
</feature>
<feature type="transmembrane region" description="Helical" evidence="7">
    <location>
        <begin position="129"/>
        <end position="148"/>
    </location>
</feature>
<accession>A0A0H3L3Z8</accession>
<comment type="similarity">
    <text evidence="2">Belongs to the EamA transporter family.</text>
</comment>
<feature type="domain" description="EamA" evidence="8">
    <location>
        <begin position="155"/>
        <end position="281"/>
    </location>
</feature>
<feature type="transmembrane region" description="Helical" evidence="7">
    <location>
        <begin position="273"/>
        <end position="290"/>
    </location>
</feature>
<dbReference type="OrthoDB" id="5192439at2"/>
<feature type="domain" description="EamA" evidence="8">
    <location>
        <begin position="12"/>
        <end position="143"/>
    </location>
</feature>
<feature type="transmembrane region" description="Helical" evidence="7">
    <location>
        <begin position="181"/>
        <end position="200"/>
    </location>
</feature>
<feature type="transmembrane region" description="Helical" evidence="7">
    <location>
        <begin position="43"/>
        <end position="62"/>
    </location>
</feature>
<dbReference type="Proteomes" id="UP000006690">
    <property type="component" value="Chromosome"/>
</dbReference>
<keyword evidence="6 7" id="KW-0472">Membrane</keyword>
<dbReference type="SUPFAM" id="SSF103481">
    <property type="entry name" value="Multidrug resistance efflux transporter EmrE"/>
    <property type="match status" value="2"/>
</dbReference>
<dbReference type="EMBL" id="AP012032">
    <property type="protein sequence ID" value="BAK12612.1"/>
    <property type="molecule type" value="Genomic_DNA"/>
</dbReference>
<sequence length="298" mass="31838">MPLIKTVSRHTLGLIMVCLSAILWSSAGFFVRMIDMNTWAMVAWRSLFAFLSLILLLAWGGYLRRFSFCNDVGLKGLITAAVMAISMFCYVAALKLTSVAGVMTVYATIPFFAMGLGWLIQSKEITKRALISAAVSLVGVVVMAASASGTGDTAGNALALIMTAGFAASIVMSGKWPEMNLPAVTALACALCGAFCVAMMPQGLPVPGMHEILWLIAFAMSTQSISYLLFMAGSRHLDPAEASLIAQADIVLGPMWVWVFFSELPANNTLLGGAITFVAVTGYLAGEYYLKRNSARKN</sequence>
<reference evidence="10" key="1">
    <citation type="journal article" date="2012" name="Appl. Microbiol. Biotechnol.">
        <title>The complete genome sequence of Pantoea ananatis AJ13355, an organism with great biotechnological potential.</title>
        <authorList>
            <person name="Hara Y."/>
            <person name="Kadotani N."/>
            <person name="Izui H."/>
            <person name="Katashkina J.I."/>
            <person name="Kuvaeva T.M."/>
            <person name="Andreeva I.G."/>
            <person name="Golubeva L.I."/>
            <person name="Malko D.B."/>
            <person name="Makeev V.J."/>
            <person name="Mashko S.V."/>
            <person name="Kozlov Y.I."/>
        </authorList>
    </citation>
    <scope>NUCLEOTIDE SEQUENCE [LARGE SCALE GENOMIC DNA]</scope>
    <source>
        <strain evidence="10">AJ13355</strain>
    </source>
</reference>
<evidence type="ECO:0000256" key="7">
    <source>
        <dbReference type="SAM" id="Phobius"/>
    </source>
</evidence>
<evidence type="ECO:0000256" key="5">
    <source>
        <dbReference type="ARBA" id="ARBA00022989"/>
    </source>
</evidence>
<evidence type="ECO:0000256" key="1">
    <source>
        <dbReference type="ARBA" id="ARBA00004651"/>
    </source>
</evidence>
<dbReference type="HOGENOM" id="CLU_033863_17_0_6"/>
<dbReference type="Pfam" id="PF00892">
    <property type="entry name" value="EamA"/>
    <property type="match status" value="2"/>
</dbReference>
<dbReference type="PANTHER" id="PTHR22911:SF135">
    <property type="entry name" value="BLR4310 PROTEIN"/>
    <property type="match status" value="1"/>
</dbReference>
<keyword evidence="4 7" id="KW-0812">Transmembrane</keyword>
<dbReference type="PANTHER" id="PTHR22911">
    <property type="entry name" value="ACYL-MALONYL CONDENSING ENZYME-RELATED"/>
    <property type="match status" value="1"/>
</dbReference>
<evidence type="ECO:0000256" key="4">
    <source>
        <dbReference type="ARBA" id="ARBA00022692"/>
    </source>
</evidence>